<name>A0ABU8HJU7_9BACI</name>
<dbReference type="RefSeq" id="WP_336588972.1">
    <property type="nucleotide sequence ID" value="NZ_JBBAXC010000029.1"/>
</dbReference>
<gene>
    <name evidence="1" type="ORF">WAK64_21115</name>
</gene>
<proteinExistence type="predicted"/>
<reference evidence="1 2" key="1">
    <citation type="journal article" date="2018" name="J. Microbiol.">
        <title>Bacillus spongiae sp. nov., isolated from sponge of Jeju Island.</title>
        <authorList>
            <person name="Lee G.E."/>
            <person name="Im W.T."/>
            <person name="Park J.S."/>
        </authorList>
    </citation>
    <scope>NUCLEOTIDE SEQUENCE [LARGE SCALE GENOMIC DNA]</scope>
    <source>
        <strain evidence="1 2">135PIL107-10</strain>
    </source>
</reference>
<organism evidence="1 2">
    <name type="scientific">Bacillus spongiae</name>
    <dbReference type="NCBI Taxonomy" id="2683610"/>
    <lineage>
        <taxon>Bacteria</taxon>
        <taxon>Bacillati</taxon>
        <taxon>Bacillota</taxon>
        <taxon>Bacilli</taxon>
        <taxon>Bacillales</taxon>
        <taxon>Bacillaceae</taxon>
        <taxon>Bacillus</taxon>
    </lineage>
</organism>
<evidence type="ECO:0000313" key="1">
    <source>
        <dbReference type="EMBL" id="MEI5909530.1"/>
    </source>
</evidence>
<dbReference type="Proteomes" id="UP001312865">
    <property type="component" value="Unassembled WGS sequence"/>
</dbReference>
<dbReference type="EMBL" id="JBBAXC010000029">
    <property type="protein sequence ID" value="MEI5909530.1"/>
    <property type="molecule type" value="Genomic_DNA"/>
</dbReference>
<sequence length="113" mass="13586">MISISLFIECKNKNESLEIFEELKMKIEPFITTYELMENDPYPKIDGWFVIRYNLETLNVIDNEKAESILEMMSNKWHWKKGWANAIATERIDGSVFFNEKVKFIVCWFEDFE</sequence>
<accession>A0ABU8HJU7</accession>
<evidence type="ECO:0000313" key="2">
    <source>
        <dbReference type="Proteomes" id="UP001312865"/>
    </source>
</evidence>
<keyword evidence="2" id="KW-1185">Reference proteome</keyword>
<protein>
    <submittedName>
        <fullName evidence="1">Uncharacterized protein</fullName>
    </submittedName>
</protein>
<comment type="caution">
    <text evidence="1">The sequence shown here is derived from an EMBL/GenBank/DDBJ whole genome shotgun (WGS) entry which is preliminary data.</text>
</comment>